<keyword evidence="3" id="KW-1185">Reference proteome</keyword>
<proteinExistence type="predicted"/>
<evidence type="ECO:0000313" key="2">
    <source>
        <dbReference type="EMBL" id="KAK9019457.1"/>
    </source>
</evidence>
<evidence type="ECO:0000256" key="1">
    <source>
        <dbReference type="SAM" id="SignalP"/>
    </source>
</evidence>
<sequence length="74" mass="8180">MLSTMWFLRTVLAHILAADVNELNNKNVVQILDAESLALSDNALVVRDEEVGGVLYVQPLSEILSLLIIDQCND</sequence>
<accession>A0ABR2S2T9</accession>
<dbReference type="Proteomes" id="UP001396334">
    <property type="component" value="Unassembled WGS sequence"/>
</dbReference>
<feature type="signal peptide" evidence="1">
    <location>
        <begin position="1"/>
        <end position="17"/>
    </location>
</feature>
<keyword evidence="1" id="KW-0732">Signal</keyword>
<gene>
    <name evidence="2" type="ORF">V6N11_053980</name>
</gene>
<name>A0ABR2S2T9_9ROSI</name>
<feature type="chain" id="PRO_5046853466" evidence="1">
    <location>
        <begin position="18"/>
        <end position="74"/>
    </location>
</feature>
<protein>
    <submittedName>
        <fullName evidence="2">Uncharacterized protein</fullName>
    </submittedName>
</protein>
<evidence type="ECO:0000313" key="3">
    <source>
        <dbReference type="Proteomes" id="UP001396334"/>
    </source>
</evidence>
<reference evidence="2 3" key="1">
    <citation type="journal article" date="2024" name="G3 (Bethesda)">
        <title>Genome assembly of Hibiscus sabdariffa L. provides insights into metabolisms of medicinal natural products.</title>
        <authorList>
            <person name="Kim T."/>
        </authorList>
    </citation>
    <scope>NUCLEOTIDE SEQUENCE [LARGE SCALE GENOMIC DNA]</scope>
    <source>
        <strain evidence="2">TK-2024</strain>
        <tissue evidence="2">Old leaves</tissue>
    </source>
</reference>
<comment type="caution">
    <text evidence="2">The sequence shown here is derived from an EMBL/GenBank/DDBJ whole genome shotgun (WGS) entry which is preliminary data.</text>
</comment>
<dbReference type="EMBL" id="JBBPBN010000017">
    <property type="protein sequence ID" value="KAK9019457.1"/>
    <property type="molecule type" value="Genomic_DNA"/>
</dbReference>
<organism evidence="2 3">
    <name type="scientific">Hibiscus sabdariffa</name>
    <name type="common">roselle</name>
    <dbReference type="NCBI Taxonomy" id="183260"/>
    <lineage>
        <taxon>Eukaryota</taxon>
        <taxon>Viridiplantae</taxon>
        <taxon>Streptophyta</taxon>
        <taxon>Embryophyta</taxon>
        <taxon>Tracheophyta</taxon>
        <taxon>Spermatophyta</taxon>
        <taxon>Magnoliopsida</taxon>
        <taxon>eudicotyledons</taxon>
        <taxon>Gunneridae</taxon>
        <taxon>Pentapetalae</taxon>
        <taxon>rosids</taxon>
        <taxon>malvids</taxon>
        <taxon>Malvales</taxon>
        <taxon>Malvaceae</taxon>
        <taxon>Malvoideae</taxon>
        <taxon>Hibiscus</taxon>
    </lineage>
</organism>